<comment type="caution">
    <text evidence="2">The sequence shown here is derived from an EMBL/GenBank/DDBJ whole genome shotgun (WGS) entry which is preliminary data.</text>
</comment>
<evidence type="ECO:0000256" key="1">
    <source>
        <dbReference type="SAM" id="SignalP"/>
    </source>
</evidence>
<proteinExistence type="predicted"/>
<feature type="chain" id="PRO_5036454974" evidence="1">
    <location>
        <begin position="16"/>
        <end position="168"/>
    </location>
</feature>
<dbReference type="EMBL" id="BMAV01026034">
    <property type="protein sequence ID" value="GFS46741.1"/>
    <property type="molecule type" value="Genomic_DNA"/>
</dbReference>
<reference evidence="2" key="1">
    <citation type="submission" date="2020-08" db="EMBL/GenBank/DDBJ databases">
        <title>Multicomponent nature underlies the extraordinary mechanical properties of spider dragline silk.</title>
        <authorList>
            <person name="Kono N."/>
            <person name="Nakamura H."/>
            <person name="Mori M."/>
            <person name="Yoshida Y."/>
            <person name="Ohtoshi R."/>
            <person name="Malay A.D."/>
            <person name="Moran D.A.P."/>
            <person name="Tomita M."/>
            <person name="Numata K."/>
            <person name="Arakawa K."/>
        </authorList>
    </citation>
    <scope>NUCLEOTIDE SEQUENCE</scope>
</reference>
<dbReference type="Proteomes" id="UP000886998">
    <property type="component" value="Unassembled WGS sequence"/>
</dbReference>
<feature type="signal peptide" evidence="1">
    <location>
        <begin position="1"/>
        <end position="15"/>
    </location>
</feature>
<evidence type="ECO:0000313" key="3">
    <source>
        <dbReference type="Proteomes" id="UP000886998"/>
    </source>
</evidence>
<name>A0A8X6MCN4_9ARAC</name>
<gene>
    <name evidence="2" type="ORF">TNIN_93271</name>
</gene>
<dbReference type="OrthoDB" id="6442706at2759"/>
<protein>
    <submittedName>
        <fullName evidence="2">Uncharacterized protein</fullName>
    </submittedName>
</protein>
<evidence type="ECO:0000313" key="2">
    <source>
        <dbReference type="EMBL" id="GFS46741.1"/>
    </source>
</evidence>
<keyword evidence="1" id="KW-0732">Signal</keyword>
<accession>A0A8X6MCN4</accession>
<sequence length="168" mass="18985">MIFEVLLHLLQRALALIFRNDFPSFLEIIFFELIMELIKHCSTTQLLNEIVPETSAAANETTLDEHVPIVNSFTVWKICEGLDLKAKFVPLAGLAAMPRIPHRGLDQTTTDPVVGSFSVWKICQALDLPVVYDPRIVRTTNFRRPNKPIPVVKSTAVFELCKTLDIKV</sequence>
<dbReference type="AlphaFoldDB" id="A0A8X6MCN4"/>
<organism evidence="2 3">
    <name type="scientific">Trichonephila inaurata madagascariensis</name>
    <dbReference type="NCBI Taxonomy" id="2747483"/>
    <lineage>
        <taxon>Eukaryota</taxon>
        <taxon>Metazoa</taxon>
        <taxon>Ecdysozoa</taxon>
        <taxon>Arthropoda</taxon>
        <taxon>Chelicerata</taxon>
        <taxon>Arachnida</taxon>
        <taxon>Araneae</taxon>
        <taxon>Araneomorphae</taxon>
        <taxon>Entelegynae</taxon>
        <taxon>Araneoidea</taxon>
        <taxon>Nephilidae</taxon>
        <taxon>Trichonephila</taxon>
        <taxon>Trichonephila inaurata</taxon>
    </lineage>
</organism>
<keyword evidence="3" id="KW-1185">Reference proteome</keyword>